<keyword evidence="1" id="KW-1133">Transmembrane helix</keyword>
<protein>
    <submittedName>
        <fullName evidence="2">Uncharacterized protein</fullName>
    </submittedName>
</protein>
<evidence type="ECO:0000256" key="1">
    <source>
        <dbReference type="SAM" id="Phobius"/>
    </source>
</evidence>
<name>A0A2N7AWG8_9LACO</name>
<gene>
    <name evidence="2" type="ORF">CBP76_02920</name>
</gene>
<dbReference type="Proteomes" id="UP000235649">
    <property type="component" value="Unassembled WGS sequence"/>
</dbReference>
<organism evidence="2 3">
    <name type="scientific">Companilactobacillus nuruki</name>
    <dbReference type="NCBI Taxonomy" id="1993540"/>
    <lineage>
        <taxon>Bacteria</taxon>
        <taxon>Bacillati</taxon>
        <taxon>Bacillota</taxon>
        <taxon>Bacilli</taxon>
        <taxon>Lactobacillales</taxon>
        <taxon>Lactobacillaceae</taxon>
        <taxon>Companilactobacillus</taxon>
    </lineage>
</organism>
<evidence type="ECO:0000313" key="3">
    <source>
        <dbReference type="Proteomes" id="UP000235649"/>
    </source>
</evidence>
<dbReference type="AlphaFoldDB" id="A0A2N7AWG8"/>
<feature type="transmembrane region" description="Helical" evidence="1">
    <location>
        <begin position="6"/>
        <end position="26"/>
    </location>
</feature>
<reference evidence="2 3" key="1">
    <citation type="submission" date="2017-05" db="EMBL/GenBank/DDBJ databases">
        <title>Lactobacillus nurukis nov., sp. nov., isolated from nuruk.</title>
        <authorList>
            <person name="Kim S.-J."/>
        </authorList>
    </citation>
    <scope>NUCLEOTIDE SEQUENCE [LARGE SCALE GENOMIC DNA]</scope>
    <source>
        <strain evidence="2 3">SYF10-1a</strain>
    </source>
</reference>
<sequence length="68" mass="8070">MKNFWTVQHIFLGILMDAFFICQITYNINLQRERRLFQVKKMLLVIEVEVNPLVGFLQLKGFTSKSGY</sequence>
<keyword evidence="3" id="KW-1185">Reference proteome</keyword>
<proteinExistence type="predicted"/>
<evidence type="ECO:0000313" key="2">
    <source>
        <dbReference type="EMBL" id="PMD73101.1"/>
    </source>
</evidence>
<keyword evidence="1" id="KW-0812">Transmembrane</keyword>
<accession>A0A2N7AWG8</accession>
<comment type="caution">
    <text evidence="2">The sequence shown here is derived from an EMBL/GenBank/DDBJ whole genome shotgun (WGS) entry which is preliminary data.</text>
</comment>
<dbReference type="EMBL" id="NIPR01000005">
    <property type="protein sequence ID" value="PMD73101.1"/>
    <property type="molecule type" value="Genomic_DNA"/>
</dbReference>
<keyword evidence="1" id="KW-0472">Membrane</keyword>